<comment type="caution">
    <text evidence="15">The sequence shown here is derived from an EMBL/GenBank/DDBJ whole genome shotgun (WGS) entry which is preliminary data.</text>
</comment>
<evidence type="ECO:0000256" key="7">
    <source>
        <dbReference type="ARBA" id="ARBA00023136"/>
    </source>
</evidence>
<dbReference type="Pfam" id="PF00593">
    <property type="entry name" value="TonB_dep_Rec_b-barrel"/>
    <property type="match status" value="1"/>
</dbReference>
<dbReference type="PROSITE" id="PS52016">
    <property type="entry name" value="TONB_DEPENDENT_REC_3"/>
    <property type="match status" value="1"/>
</dbReference>
<dbReference type="InterPro" id="IPR012910">
    <property type="entry name" value="Plug_dom"/>
</dbReference>
<keyword evidence="16" id="KW-1185">Reference proteome</keyword>
<dbReference type="PANTHER" id="PTHR30069:SF29">
    <property type="entry name" value="HEMOGLOBIN AND HEMOGLOBIN-HAPTOGLOBIN-BINDING PROTEIN 1-RELATED"/>
    <property type="match status" value="1"/>
</dbReference>
<feature type="chain" id="PRO_5046261234" evidence="12">
    <location>
        <begin position="19"/>
        <end position="792"/>
    </location>
</feature>
<evidence type="ECO:0000256" key="3">
    <source>
        <dbReference type="ARBA" id="ARBA00022452"/>
    </source>
</evidence>
<dbReference type="Gene3D" id="2.60.40.1120">
    <property type="entry name" value="Carboxypeptidase-like, regulatory domain"/>
    <property type="match status" value="1"/>
</dbReference>
<dbReference type="InterPro" id="IPR037066">
    <property type="entry name" value="Plug_dom_sf"/>
</dbReference>
<feature type="domain" description="TonB-dependent receptor plug" evidence="14">
    <location>
        <begin position="114"/>
        <end position="214"/>
    </location>
</feature>
<comment type="similarity">
    <text evidence="10 11">Belongs to the TonB-dependent receptor family.</text>
</comment>
<accession>A0ABP7VGQ3</accession>
<dbReference type="RefSeq" id="WP_344815598.1">
    <property type="nucleotide sequence ID" value="NZ_BAABCT010000002.1"/>
</dbReference>
<evidence type="ECO:0000259" key="13">
    <source>
        <dbReference type="Pfam" id="PF00593"/>
    </source>
</evidence>
<evidence type="ECO:0000256" key="5">
    <source>
        <dbReference type="ARBA" id="ARBA00022729"/>
    </source>
</evidence>
<keyword evidence="6 11" id="KW-0798">TonB box</keyword>
<dbReference type="Pfam" id="PF07715">
    <property type="entry name" value="Plug"/>
    <property type="match status" value="1"/>
</dbReference>
<dbReference type="InterPro" id="IPR000531">
    <property type="entry name" value="Beta-barrel_TonB"/>
</dbReference>
<dbReference type="InterPro" id="IPR036942">
    <property type="entry name" value="Beta-barrel_TonB_sf"/>
</dbReference>
<dbReference type="Proteomes" id="UP001500367">
    <property type="component" value="Unassembled WGS sequence"/>
</dbReference>
<dbReference type="SUPFAM" id="SSF49464">
    <property type="entry name" value="Carboxypeptidase regulatory domain-like"/>
    <property type="match status" value="1"/>
</dbReference>
<evidence type="ECO:0000256" key="11">
    <source>
        <dbReference type="RuleBase" id="RU003357"/>
    </source>
</evidence>
<evidence type="ECO:0000256" key="12">
    <source>
        <dbReference type="SAM" id="SignalP"/>
    </source>
</evidence>
<gene>
    <name evidence="15" type="ORF">GCM10022389_09250</name>
</gene>
<dbReference type="Pfam" id="PF13715">
    <property type="entry name" value="CarbopepD_reg_2"/>
    <property type="match status" value="1"/>
</dbReference>
<keyword evidence="9 10" id="KW-0998">Cell outer membrane</keyword>
<keyword evidence="2 10" id="KW-0813">Transport</keyword>
<evidence type="ECO:0000256" key="1">
    <source>
        <dbReference type="ARBA" id="ARBA00004571"/>
    </source>
</evidence>
<feature type="domain" description="TonB-dependent receptor-like beta-barrel" evidence="13">
    <location>
        <begin position="338"/>
        <end position="761"/>
    </location>
</feature>
<feature type="signal peptide" evidence="12">
    <location>
        <begin position="1"/>
        <end position="18"/>
    </location>
</feature>
<evidence type="ECO:0000256" key="8">
    <source>
        <dbReference type="ARBA" id="ARBA00023170"/>
    </source>
</evidence>
<dbReference type="SUPFAM" id="SSF56935">
    <property type="entry name" value="Porins"/>
    <property type="match status" value="1"/>
</dbReference>
<keyword evidence="5 12" id="KW-0732">Signal</keyword>
<evidence type="ECO:0000256" key="4">
    <source>
        <dbReference type="ARBA" id="ARBA00022692"/>
    </source>
</evidence>
<protein>
    <submittedName>
        <fullName evidence="15">TonB-dependent receptor</fullName>
    </submittedName>
</protein>
<proteinExistence type="inferred from homology"/>
<keyword evidence="3 10" id="KW-1134">Transmembrane beta strand</keyword>
<dbReference type="InterPro" id="IPR008969">
    <property type="entry name" value="CarboxyPept-like_regulatory"/>
</dbReference>
<dbReference type="Gene3D" id="2.40.170.20">
    <property type="entry name" value="TonB-dependent receptor, beta-barrel domain"/>
    <property type="match status" value="1"/>
</dbReference>
<keyword evidence="7 10" id="KW-0472">Membrane</keyword>
<evidence type="ECO:0000256" key="10">
    <source>
        <dbReference type="PROSITE-ProRule" id="PRU01360"/>
    </source>
</evidence>
<evidence type="ECO:0000259" key="14">
    <source>
        <dbReference type="Pfam" id="PF07715"/>
    </source>
</evidence>
<keyword evidence="8 15" id="KW-0675">Receptor</keyword>
<name>A0ABP7VGQ3_9FLAO</name>
<evidence type="ECO:0000313" key="15">
    <source>
        <dbReference type="EMBL" id="GAA4066567.1"/>
    </source>
</evidence>
<evidence type="ECO:0000256" key="6">
    <source>
        <dbReference type="ARBA" id="ARBA00023077"/>
    </source>
</evidence>
<sequence>MQKIIMFFCLLCFASNFGQNTISGKIVDENEKPLEKSQIHISSKSTVSNRNGVYSINDIPFGPTKFLISYVGYQSIDTIITVTQTQVINFKLRQKAERLNEIVIKHKDNYYNNTVSEQKIKEAVIEKFSSQSLANVLKEVSGVSILKSGSTIAKPVINGLHSSRVPIYNNNVKIEDQQWGVEHAPNFDINSAGKITVLKGASGLQYGGDAIGGIVVIEPISIKKDTLFGKALTTLESNGRGGTISTSLHKGNFCDWSWNVQGSFKYYGDRQSPSYNLSNTGNREANFSGDIKYIGKKYDFSAFYSLYNATIGILSASHIGNVNDLYNSINNSIPYIVNDFDYSIKNPKQKVMHHLAKLNYNFNFKDNEVLGLQYSFQFNNRKEFDLRTGIQDSKPALDLNLITHTFNADYNLVNGDWDYKLGVSSSFQNNTASPNTGVMPLIPTYDKVDAAVYGIVDYHFSSDFSVEFGSRYDFSSIQATKFYLKSRWDERNYSPDYNDFIIGDFGNQWLTKPQFLFHNLSASLGAQYSFGSDYDLYFNLSRAVRNPNPSEFFSDGLHHSSGMIELGDLRIVSEKSNKISTSLQKKWNNFAVNIGPFLNYIEDFIFLKPVGFETTIRGAFPVWEFNQTNAVLTGVDFNSQWKITKYFQHKLMISFVNGADITNNESLIDMPPLNINNRIQFNKKEWSNLKLELQSEIVFRQNQFPNNNFISNIVVDGNLVPVEIDISSPPQAYNLLHFSSDVDFKTSKNSFTSLGLSVFNIFNTKYRDYLNRQRFYADDLGRNIQIQVKINF</sequence>
<evidence type="ECO:0000256" key="9">
    <source>
        <dbReference type="ARBA" id="ARBA00023237"/>
    </source>
</evidence>
<evidence type="ECO:0000313" key="16">
    <source>
        <dbReference type="Proteomes" id="UP001500367"/>
    </source>
</evidence>
<evidence type="ECO:0000256" key="2">
    <source>
        <dbReference type="ARBA" id="ARBA00022448"/>
    </source>
</evidence>
<dbReference type="PANTHER" id="PTHR30069">
    <property type="entry name" value="TONB-DEPENDENT OUTER MEMBRANE RECEPTOR"/>
    <property type="match status" value="1"/>
</dbReference>
<reference evidence="16" key="1">
    <citation type="journal article" date="2019" name="Int. J. Syst. Evol. Microbiol.">
        <title>The Global Catalogue of Microorganisms (GCM) 10K type strain sequencing project: providing services to taxonomists for standard genome sequencing and annotation.</title>
        <authorList>
            <consortium name="The Broad Institute Genomics Platform"/>
            <consortium name="The Broad Institute Genome Sequencing Center for Infectious Disease"/>
            <person name="Wu L."/>
            <person name="Ma J."/>
        </authorList>
    </citation>
    <scope>NUCLEOTIDE SEQUENCE [LARGE SCALE GENOMIC DNA]</scope>
    <source>
        <strain evidence="16">JCM 17069</strain>
    </source>
</reference>
<comment type="subcellular location">
    <subcellularLocation>
        <location evidence="1 10">Cell outer membrane</location>
        <topology evidence="1 10">Multi-pass membrane protein</topology>
    </subcellularLocation>
</comment>
<keyword evidence="4 10" id="KW-0812">Transmembrane</keyword>
<dbReference type="Gene3D" id="2.170.130.10">
    <property type="entry name" value="TonB-dependent receptor, plug domain"/>
    <property type="match status" value="1"/>
</dbReference>
<dbReference type="InterPro" id="IPR039426">
    <property type="entry name" value="TonB-dep_rcpt-like"/>
</dbReference>
<organism evidence="15 16">
    <name type="scientific">Flavobacterium cheonanense</name>
    <dbReference type="NCBI Taxonomy" id="706183"/>
    <lineage>
        <taxon>Bacteria</taxon>
        <taxon>Pseudomonadati</taxon>
        <taxon>Bacteroidota</taxon>
        <taxon>Flavobacteriia</taxon>
        <taxon>Flavobacteriales</taxon>
        <taxon>Flavobacteriaceae</taxon>
        <taxon>Flavobacterium</taxon>
    </lineage>
</organism>
<dbReference type="EMBL" id="BAABCT010000002">
    <property type="protein sequence ID" value="GAA4066567.1"/>
    <property type="molecule type" value="Genomic_DNA"/>
</dbReference>